<protein>
    <submittedName>
        <fullName evidence="3">Type IV pilin protein</fullName>
    </submittedName>
</protein>
<dbReference type="RefSeq" id="WP_353302138.1">
    <property type="nucleotide sequence ID" value="NZ_BAABWN010000003.1"/>
</dbReference>
<evidence type="ECO:0000313" key="4">
    <source>
        <dbReference type="Proteomes" id="UP001465153"/>
    </source>
</evidence>
<dbReference type="PROSITE" id="PS00409">
    <property type="entry name" value="PROKAR_NTER_METHYL"/>
    <property type="match status" value="1"/>
</dbReference>
<keyword evidence="2" id="KW-1133">Transmembrane helix</keyword>
<dbReference type="InterPro" id="IPR031982">
    <property type="entry name" value="PilE-like"/>
</dbReference>
<dbReference type="Pfam" id="PF07963">
    <property type="entry name" value="N_methyl"/>
    <property type="match status" value="1"/>
</dbReference>
<keyword evidence="1" id="KW-0488">Methylation</keyword>
<sequence length="165" mass="17524">MSVSKRVSGFTLIEVIIVVAIVGILAAVAFPSYVSQVDRGYRAEAQGALTGLAQAMERYYTANGTYVGAEVDGDPAGAPINLDDPPAPPRVFPTQAPLDGGNPSYNLFIAQATATNYTVYATPIEGARMAGDGIFGLQSTGRRGWDRNNNGDPFEANETCWKKEC</sequence>
<dbReference type="PRINTS" id="PR00813">
    <property type="entry name" value="BCTERIALGSPG"/>
</dbReference>
<organism evidence="3 4">
    <name type="scientific">Sessilibacter corallicola</name>
    <dbReference type="NCBI Taxonomy" id="2904075"/>
    <lineage>
        <taxon>Bacteria</taxon>
        <taxon>Pseudomonadati</taxon>
        <taxon>Pseudomonadota</taxon>
        <taxon>Gammaproteobacteria</taxon>
        <taxon>Cellvibrionales</taxon>
        <taxon>Cellvibrionaceae</taxon>
        <taxon>Sessilibacter</taxon>
    </lineage>
</organism>
<comment type="caution">
    <text evidence="3">The sequence shown here is derived from an EMBL/GenBank/DDBJ whole genome shotgun (WGS) entry which is preliminary data.</text>
</comment>
<proteinExistence type="predicted"/>
<dbReference type="EMBL" id="BAABWN010000003">
    <property type="protein sequence ID" value="GAA6167536.1"/>
    <property type="molecule type" value="Genomic_DNA"/>
</dbReference>
<evidence type="ECO:0000256" key="2">
    <source>
        <dbReference type="SAM" id="Phobius"/>
    </source>
</evidence>
<dbReference type="Proteomes" id="UP001465153">
    <property type="component" value="Unassembled WGS sequence"/>
</dbReference>
<evidence type="ECO:0000256" key="1">
    <source>
        <dbReference type="ARBA" id="ARBA00022481"/>
    </source>
</evidence>
<dbReference type="Pfam" id="PF16732">
    <property type="entry name" value="ComP_DUS"/>
    <property type="match status" value="1"/>
</dbReference>
<accession>A0ABQ0A7B6</accession>
<feature type="transmembrane region" description="Helical" evidence="2">
    <location>
        <begin position="12"/>
        <end position="34"/>
    </location>
</feature>
<dbReference type="NCBIfam" id="TIGR02532">
    <property type="entry name" value="IV_pilin_GFxxxE"/>
    <property type="match status" value="1"/>
</dbReference>
<name>A0ABQ0A7B6_9GAMM</name>
<reference evidence="3 4" key="1">
    <citation type="submission" date="2024-04" db="EMBL/GenBank/DDBJ databases">
        <title>Draft genome sequence of Sessilibacter corallicola NBRC 116591.</title>
        <authorList>
            <person name="Miyakawa T."/>
            <person name="Kusuya Y."/>
            <person name="Miura T."/>
        </authorList>
    </citation>
    <scope>NUCLEOTIDE SEQUENCE [LARGE SCALE GENOMIC DNA]</scope>
    <source>
        <strain evidence="3 4">KU-00831-HH</strain>
    </source>
</reference>
<keyword evidence="2" id="KW-0812">Transmembrane</keyword>
<dbReference type="PANTHER" id="PTHR30093:SF47">
    <property type="entry name" value="TYPE IV PILUS NON-CORE MINOR PILIN PILE"/>
    <property type="match status" value="1"/>
</dbReference>
<dbReference type="PANTHER" id="PTHR30093">
    <property type="entry name" value="GENERAL SECRETION PATHWAY PROTEIN G"/>
    <property type="match status" value="1"/>
</dbReference>
<dbReference type="InterPro" id="IPR045584">
    <property type="entry name" value="Pilin-like"/>
</dbReference>
<keyword evidence="2" id="KW-0472">Membrane</keyword>
<keyword evidence="4" id="KW-1185">Reference proteome</keyword>
<dbReference type="Gene3D" id="3.30.700.10">
    <property type="entry name" value="Glycoprotein, Type 4 Pilin"/>
    <property type="match status" value="1"/>
</dbReference>
<gene>
    <name evidence="3" type="ORF">NBRC116591_13460</name>
</gene>
<dbReference type="SUPFAM" id="SSF54523">
    <property type="entry name" value="Pili subunits"/>
    <property type="match status" value="1"/>
</dbReference>
<dbReference type="InterPro" id="IPR000983">
    <property type="entry name" value="Bac_GSPG_pilin"/>
</dbReference>
<dbReference type="InterPro" id="IPR012902">
    <property type="entry name" value="N_methyl_site"/>
</dbReference>
<evidence type="ECO:0000313" key="3">
    <source>
        <dbReference type="EMBL" id="GAA6167536.1"/>
    </source>
</evidence>